<dbReference type="GO" id="GO:0005737">
    <property type="term" value="C:cytoplasm"/>
    <property type="evidence" value="ECO:0007669"/>
    <property type="project" value="UniProtKB-SubCell"/>
</dbReference>
<dbReference type="EMBL" id="PKPP01004091">
    <property type="protein sequence ID" value="PWA66163.1"/>
    <property type="molecule type" value="Genomic_DNA"/>
</dbReference>
<dbReference type="InterPro" id="IPR040122">
    <property type="entry name" value="Importin_beta"/>
</dbReference>
<comment type="subcellular location">
    <subcellularLocation>
        <location evidence="1">Cytoplasm</location>
    </subcellularLocation>
</comment>
<sequence length="229" mass="24687">MSPKPHSSGLEAPLLDPRLAAEVQVVTRTFETTFGLVGKLHVFLQGALTALAAVAGSSQEHFQKYYDALMTNLKAILMKATDKANRMLHAKSIECLTLVGMAVGYNKFKDDAKHGGEKTKYGELVVAESDQLPENADAPCPKAREFISTRVAGLRRCQYMAIESGQGAYSISRAVRIPVLCASGLSTVSAPKAIMAELAPMQKWMMCLGAEVRATMGRFRDCNGCGIGE</sequence>
<evidence type="ECO:0000256" key="1">
    <source>
        <dbReference type="ARBA" id="ARBA00004496"/>
    </source>
</evidence>
<dbReference type="Proteomes" id="UP000245207">
    <property type="component" value="Unassembled WGS sequence"/>
</dbReference>
<reference evidence="6 7" key="1">
    <citation type="journal article" date="2018" name="Mol. Plant">
        <title>The genome of Artemisia annua provides insight into the evolution of Asteraceae family and artemisinin biosynthesis.</title>
        <authorList>
            <person name="Shen Q."/>
            <person name="Zhang L."/>
            <person name="Liao Z."/>
            <person name="Wang S."/>
            <person name="Yan T."/>
            <person name="Shi P."/>
            <person name="Liu M."/>
            <person name="Fu X."/>
            <person name="Pan Q."/>
            <person name="Wang Y."/>
            <person name="Lv Z."/>
            <person name="Lu X."/>
            <person name="Zhang F."/>
            <person name="Jiang W."/>
            <person name="Ma Y."/>
            <person name="Chen M."/>
            <person name="Hao X."/>
            <person name="Li L."/>
            <person name="Tang Y."/>
            <person name="Lv G."/>
            <person name="Zhou Y."/>
            <person name="Sun X."/>
            <person name="Brodelius P.E."/>
            <person name="Rose J.K.C."/>
            <person name="Tang K."/>
        </authorList>
    </citation>
    <scope>NUCLEOTIDE SEQUENCE [LARGE SCALE GENOMIC DNA]</scope>
    <source>
        <strain evidence="7">cv. Huhao1</strain>
        <tissue evidence="6">Leaf</tissue>
    </source>
</reference>
<dbReference type="AlphaFoldDB" id="A0A2U1MY17"/>
<dbReference type="Pfam" id="PF04481">
    <property type="entry name" value="DUF561"/>
    <property type="match status" value="1"/>
</dbReference>
<dbReference type="Gene3D" id="1.25.10.10">
    <property type="entry name" value="Leucine-rich Repeat Variant"/>
    <property type="match status" value="1"/>
</dbReference>
<keyword evidence="3" id="KW-0963">Cytoplasm</keyword>
<evidence type="ECO:0000256" key="2">
    <source>
        <dbReference type="ARBA" id="ARBA00022448"/>
    </source>
</evidence>
<dbReference type="STRING" id="35608.A0A2U1MY17"/>
<dbReference type="InterPro" id="IPR011989">
    <property type="entry name" value="ARM-like"/>
</dbReference>
<name>A0A2U1MY17_ARTAN</name>
<evidence type="ECO:0000256" key="3">
    <source>
        <dbReference type="ARBA" id="ARBA00022490"/>
    </source>
</evidence>
<keyword evidence="4" id="KW-0677">Repeat</keyword>
<evidence type="ECO:0000256" key="5">
    <source>
        <dbReference type="ARBA" id="ARBA00022927"/>
    </source>
</evidence>
<gene>
    <name evidence="6" type="ORF">CTI12_AA328460</name>
</gene>
<dbReference type="GO" id="GO:0006606">
    <property type="term" value="P:protein import into nucleus"/>
    <property type="evidence" value="ECO:0007669"/>
    <property type="project" value="InterPro"/>
</dbReference>
<keyword evidence="5" id="KW-0653">Protein transport</keyword>
<organism evidence="6 7">
    <name type="scientific">Artemisia annua</name>
    <name type="common">Sweet wormwood</name>
    <dbReference type="NCBI Taxonomy" id="35608"/>
    <lineage>
        <taxon>Eukaryota</taxon>
        <taxon>Viridiplantae</taxon>
        <taxon>Streptophyta</taxon>
        <taxon>Embryophyta</taxon>
        <taxon>Tracheophyta</taxon>
        <taxon>Spermatophyta</taxon>
        <taxon>Magnoliopsida</taxon>
        <taxon>eudicotyledons</taxon>
        <taxon>Gunneridae</taxon>
        <taxon>Pentapetalae</taxon>
        <taxon>asterids</taxon>
        <taxon>campanulids</taxon>
        <taxon>Asterales</taxon>
        <taxon>Asteraceae</taxon>
        <taxon>Asteroideae</taxon>
        <taxon>Anthemideae</taxon>
        <taxon>Artemisiinae</taxon>
        <taxon>Artemisia</taxon>
    </lineage>
</organism>
<keyword evidence="2" id="KW-0813">Transport</keyword>
<dbReference type="PANTHER" id="PTHR10527">
    <property type="entry name" value="IMPORTIN BETA"/>
    <property type="match status" value="1"/>
</dbReference>
<proteinExistence type="predicted"/>
<protein>
    <submittedName>
        <fullName evidence="6">Armadillo-type fold protein</fullName>
    </submittedName>
</protein>
<evidence type="ECO:0000313" key="6">
    <source>
        <dbReference type="EMBL" id="PWA66163.1"/>
    </source>
</evidence>
<comment type="caution">
    <text evidence="6">The sequence shown here is derived from an EMBL/GenBank/DDBJ whole genome shotgun (WGS) entry which is preliminary data.</text>
</comment>
<keyword evidence="7" id="KW-1185">Reference proteome</keyword>
<evidence type="ECO:0000256" key="4">
    <source>
        <dbReference type="ARBA" id="ARBA00022737"/>
    </source>
</evidence>
<evidence type="ECO:0000313" key="7">
    <source>
        <dbReference type="Proteomes" id="UP000245207"/>
    </source>
</evidence>
<dbReference type="OrthoDB" id="1741550at2759"/>
<dbReference type="InterPro" id="IPR007570">
    <property type="entry name" value="Uncharacterised_Ycf23"/>
</dbReference>
<accession>A0A2U1MY17</accession>